<protein>
    <submittedName>
        <fullName evidence="3">Thiopeptide-type bacteriocin biosynthesis domain-containing protein</fullName>
    </submittedName>
</protein>
<dbReference type="InterPro" id="IPR023809">
    <property type="entry name" value="Thiopep_bacteriocin_synth_dom"/>
</dbReference>
<dbReference type="AlphaFoldDB" id="A0A1H8IX36"/>
<dbReference type="Pfam" id="PF04738">
    <property type="entry name" value="Lant_dehydr_N"/>
    <property type="match status" value="1"/>
</dbReference>
<proteinExistence type="predicted"/>
<dbReference type="Proteomes" id="UP000198984">
    <property type="component" value="Unassembled WGS sequence"/>
</dbReference>
<evidence type="ECO:0000313" key="3">
    <source>
        <dbReference type="EMBL" id="SEN73041.1"/>
    </source>
</evidence>
<sequence length="1015" mass="115559">MGLSFFPALLCRCPAKPFEDTAITPDITTLLNDAAFMEAIHLASPVLYEQCRKYQAGGTDVSKKQKLQNSLTKYYNRMRSRPTPFGLFSGCTTLQWGADTRITLDSSKWQRHIRFDVDFLCALVQQLQQHKAIRHQLHYRFNTSVYKVGNEYRYYEYQLENNQRKYQVSAVAATPLLMHLAALCGKKETAFYMLRDHIIAREQVPAAEAEQYLEALIQSQLLESNLHFQVTGVDYLDRIIRILEPIHAANPDALTGHYLQQLLQLQQQLREAPAAGYLPAALEAIGNQLNTAGFSFQENRLFQLDGTVGCREQTVHQQLQEDIIAALEVLQVLCAGQTDSPWLQQLKTVFASRYDTEPVPLTHIIDPDTGIITNGGGGIELDGQPLQGFAASASTNNAAQDTPDRQKVQTLITEKLLQAFKRDDYTVTFTDAEINGLRKKITLQPLPATFSVMFSFVNDGNTILMENAGGASGSTLIGRFGHTDATIRALLQSIHTFEQGRHPGSILSSVVHLPEDRTGNILQHPAVRCLEIPYLAHSSLPPERQLSVADLYITLQNKELILYSPQHEKNVLPRIDNAHNYVFNTLPLYRLLGELQGQGKQTALSFSWNITLPGIHFFPRVQYREVILCPAQWHLSLKHYKDLLQPDGAAAFYLFASKWKLPPFFVLANGDQALLVDQEDIASVQAFISAIKDQQQIVLKEFLYASGTVKDEHNKPYAHQIIAVVKNETPANDPVLQTPVTLPERHFAVGSEWLYFKLYCSTHYANELLQHTIAAAAELFLLHGLADRWFFIRYQDPEPHLRVRFHLTNIIHTGAVIHHLQTTLQHAIQSHFVWKVQTDTYCRELERYGAADITAIEQLFYADSTDVLQLLQQHTDDAQTPSLLFSALQYADDLLTLFHFTLPQKLAFVTHHQDAFEREFNPGREEKEIYNQYYRQHTAEIQQLLQNTRPQPAWAHLLPPLLEKRNSTALQQLAGDLLHMHINRLFHMAQRRYEMIIYSVLYKHYRSMVARQGTV</sequence>
<feature type="domain" description="Lantibiotic dehydratase N-terminal" evidence="1">
    <location>
        <begin position="33"/>
        <end position="685"/>
    </location>
</feature>
<organism evidence="3 4">
    <name type="scientific">Chitinophaga rupis</name>
    <dbReference type="NCBI Taxonomy" id="573321"/>
    <lineage>
        <taxon>Bacteria</taxon>
        <taxon>Pseudomonadati</taxon>
        <taxon>Bacteroidota</taxon>
        <taxon>Chitinophagia</taxon>
        <taxon>Chitinophagales</taxon>
        <taxon>Chitinophagaceae</taxon>
        <taxon>Chitinophaga</taxon>
    </lineage>
</organism>
<evidence type="ECO:0000259" key="1">
    <source>
        <dbReference type="Pfam" id="PF04738"/>
    </source>
</evidence>
<gene>
    <name evidence="3" type="ORF">SAMN04488505_112111</name>
</gene>
<dbReference type="STRING" id="573321.SAMN04488505_112111"/>
<reference evidence="3 4" key="1">
    <citation type="submission" date="2016-10" db="EMBL/GenBank/DDBJ databases">
        <authorList>
            <person name="de Groot N.N."/>
        </authorList>
    </citation>
    <scope>NUCLEOTIDE SEQUENCE [LARGE SCALE GENOMIC DNA]</scope>
    <source>
        <strain evidence="3 4">DSM 21039</strain>
    </source>
</reference>
<evidence type="ECO:0000313" key="4">
    <source>
        <dbReference type="Proteomes" id="UP000198984"/>
    </source>
</evidence>
<feature type="domain" description="Thiopeptide-type bacteriocin biosynthesis" evidence="2">
    <location>
        <begin position="753"/>
        <end position="1005"/>
    </location>
</feature>
<dbReference type="NCBIfam" id="TIGR03891">
    <property type="entry name" value="thiopep_ocin"/>
    <property type="match status" value="1"/>
</dbReference>
<evidence type="ECO:0000259" key="2">
    <source>
        <dbReference type="Pfam" id="PF14028"/>
    </source>
</evidence>
<dbReference type="OrthoDB" id="1273722at2"/>
<dbReference type="EMBL" id="FOBB01000012">
    <property type="protein sequence ID" value="SEN73041.1"/>
    <property type="molecule type" value="Genomic_DNA"/>
</dbReference>
<dbReference type="RefSeq" id="WP_089920727.1">
    <property type="nucleotide sequence ID" value="NZ_FOBB01000012.1"/>
</dbReference>
<name>A0A1H8IX36_9BACT</name>
<accession>A0A1H8IX36</accession>
<dbReference type="Pfam" id="PF14028">
    <property type="entry name" value="Lant_dehydr_C"/>
    <property type="match status" value="1"/>
</dbReference>
<keyword evidence="4" id="KW-1185">Reference proteome</keyword>
<dbReference type="InterPro" id="IPR006827">
    <property type="entry name" value="Lant_deHydtase_N"/>
</dbReference>